<organism evidence="1">
    <name type="scientific">marine sediment metagenome</name>
    <dbReference type="NCBI Taxonomy" id="412755"/>
    <lineage>
        <taxon>unclassified sequences</taxon>
        <taxon>metagenomes</taxon>
        <taxon>ecological metagenomes</taxon>
    </lineage>
</organism>
<gene>
    <name evidence="1" type="ORF">S03H2_15591</name>
</gene>
<dbReference type="AlphaFoldDB" id="X1EPG6"/>
<dbReference type="GO" id="GO:0003824">
    <property type="term" value="F:catalytic activity"/>
    <property type="evidence" value="ECO:0007669"/>
    <property type="project" value="InterPro"/>
</dbReference>
<dbReference type="EMBL" id="BARU01007933">
    <property type="protein sequence ID" value="GAH34452.1"/>
    <property type="molecule type" value="Genomic_DNA"/>
</dbReference>
<reference evidence="1" key="1">
    <citation type="journal article" date="2014" name="Front. Microbiol.">
        <title>High frequency of phylogenetically diverse reductive dehalogenase-homologous genes in deep subseafloor sedimentary metagenomes.</title>
        <authorList>
            <person name="Kawai M."/>
            <person name="Futagami T."/>
            <person name="Toyoda A."/>
            <person name="Takaki Y."/>
            <person name="Nishi S."/>
            <person name="Hori S."/>
            <person name="Arai W."/>
            <person name="Tsubouchi T."/>
            <person name="Morono Y."/>
            <person name="Uchiyama I."/>
            <person name="Ito T."/>
            <person name="Fujiyama A."/>
            <person name="Inagaki F."/>
            <person name="Takami H."/>
        </authorList>
    </citation>
    <scope>NUCLEOTIDE SEQUENCE</scope>
    <source>
        <strain evidence="1">Expedition CK06-06</strain>
    </source>
</reference>
<dbReference type="Gene3D" id="3.20.20.60">
    <property type="entry name" value="Phosphoenolpyruvate-binding domains"/>
    <property type="match status" value="1"/>
</dbReference>
<dbReference type="PANTHER" id="PTHR42905">
    <property type="entry name" value="PHOSPHOENOLPYRUVATE CARBOXYLASE"/>
    <property type="match status" value="1"/>
</dbReference>
<dbReference type="SUPFAM" id="SSF51621">
    <property type="entry name" value="Phosphoenolpyruvate/pyruvate domain"/>
    <property type="match status" value="1"/>
</dbReference>
<proteinExistence type="predicted"/>
<dbReference type="InterPro" id="IPR015813">
    <property type="entry name" value="Pyrv/PenolPyrv_kinase-like_dom"/>
</dbReference>
<comment type="caution">
    <text evidence="1">The sequence shown here is derived from an EMBL/GenBank/DDBJ whole genome shotgun (WGS) entry which is preliminary data.</text>
</comment>
<accession>X1EPG6</accession>
<sequence length="73" mass="7844">MEKKKRLVIVSAGDAVTAKLIEEAEFDGIWVSGFEASARLGLADNGCITMTEMLNTTKTIVDTTTLPVIVDVD</sequence>
<evidence type="ECO:0000313" key="1">
    <source>
        <dbReference type="EMBL" id="GAH34452.1"/>
    </source>
</evidence>
<dbReference type="PANTHER" id="PTHR42905:SF7">
    <property type="entry name" value="PHOSPHOENOLPYRUVATE PHOSPHOMUTASE"/>
    <property type="match status" value="1"/>
</dbReference>
<dbReference type="Pfam" id="PF13714">
    <property type="entry name" value="PEP_mutase"/>
    <property type="match status" value="1"/>
</dbReference>
<feature type="non-terminal residue" evidence="1">
    <location>
        <position position="73"/>
    </location>
</feature>
<dbReference type="InterPro" id="IPR040442">
    <property type="entry name" value="Pyrv_kinase-like_dom_sf"/>
</dbReference>
<protein>
    <submittedName>
        <fullName evidence="1">Uncharacterized protein</fullName>
    </submittedName>
</protein>
<name>X1EPG6_9ZZZZ</name>